<dbReference type="Proteomes" id="UP000006683">
    <property type="component" value="Chromosome"/>
</dbReference>
<sequence>MRQPLCQQCRNLLSNQDDQPHEQLQEFAHHEASTVDGGFSEHEFRCNNCGHVLRHMSGIIMDSGWSEIPEPRT</sequence>
<dbReference type="HOGENOM" id="CLU_2699240_0_0_6"/>
<dbReference type="GeneID" id="67183267"/>
<name>E1SU01_FERBD</name>
<dbReference type="AlphaFoldDB" id="E1SU01"/>
<reference evidence="1 2" key="1">
    <citation type="journal article" date="2010" name="Stand. Genomic Sci.">
        <title>Complete genome sequence of Ferrimonas balearica type strain (PAT).</title>
        <authorList>
            <person name="Nolan M."/>
            <person name="Sikorski J."/>
            <person name="Davenport K."/>
            <person name="Lucas S."/>
            <person name="Glavina Del Rio T."/>
            <person name="Tice H."/>
            <person name="Cheng J."/>
            <person name="Goodwin L."/>
            <person name="Pitluck S."/>
            <person name="Liolios K."/>
            <person name="Ivanova N."/>
            <person name="Mavromatis K."/>
            <person name="Ovchinnikova G."/>
            <person name="Pati A."/>
            <person name="Chen A."/>
            <person name="Palaniappan K."/>
            <person name="Land M."/>
            <person name="Hauser L."/>
            <person name="Chang Y."/>
            <person name="Jeffries C."/>
            <person name="Tapia R."/>
            <person name="Brettin T."/>
            <person name="Detter J."/>
            <person name="Han C."/>
            <person name="Yasawong M."/>
            <person name="Rohde M."/>
            <person name="Tindall B."/>
            <person name="Goker M."/>
            <person name="Woyke T."/>
            <person name="Bristow J."/>
            <person name="Eisen J."/>
            <person name="Markowitz V."/>
            <person name="Hugenholtz P."/>
            <person name="Kyrpides N."/>
            <person name="Klenk H."/>
            <person name="Lapidus A."/>
        </authorList>
    </citation>
    <scope>NUCLEOTIDE SEQUENCE [LARGE SCALE GENOMIC DNA]</scope>
    <source>
        <strain evidence="2">DSM 9799 / CCM 4581 / KCTC 23876 / PAT</strain>
    </source>
</reference>
<accession>E1SU01</accession>
<dbReference type="OrthoDB" id="6401867at2"/>
<proteinExistence type="predicted"/>
<dbReference type="RefSeq" id="WP_013346551.1">
    <property type="nucleotide sequence ID" value="NC_014541.1"/>
</dbReference>
<dbReference type="EMBL" id="CP002209">
    <property type="protein sequence ID" value="ADN77245.1"/>
    <property type="molecule type" value="Genomic_DNA"/>
</dbReference>
<dbReference type="KEGG" id="fbl:Fbal_3045"/>
<organism evidence="1 2">
    <name type="scientific">Ferrimonas balearica (strain DSM 9799 / CCM 4581 / KCTC 23876 / PAT)</name>
    <dbReference type="NCBI Taxonomy" id="550540"/>
    <lineage>
        <taxon>Bacteria</taxon>
        <taxon>Pseudomonadati</taxon>
        <taxon>Pseudomonadota</taxon>
        <taxon>Gammaproteobacteria</taxon>
        <taxon>Alteromonadales</taxon>
        <taxon>Ferrimonadaceae</taxon>
        <taxon>Ferrimonas</taxon>
    </lineage>
</organism>
<protein>
    <submittedName>
        <fullName evidence="1">Uncharacterized protein</fullName>
    </submittedName>
</protein>
<dbReference type="STRING" id="550540.Fbal_3045"/>
<evidence type="ECO:0000313" key="1">
    <source>
        <dbReference type="EMBL" id="ADN77245.1"/>
    </source>
</evidence>
<keyword evidence="2" id="KW-1185">Reference proteome</keyword>
<evidence type="ECO:0000313" key="2">
    <source>
        <dbReference type="Proteomes" id="UP000006683"/>
    </source>
</evidence>
<gene>
    <name evidence="1" type="ordered locus">Fbal_3045</name>
</gene>